<dbReference type="InterPro" id="IPR036390">
    <property type="entry name" value="WH_DNA-bd_sf"/>
</dbReference>
<dbReference type="GO" id="GO:0045892">
    <property type="term" value="P:negative regulation of DNA-templated transcription"/>
    <property type="evidence" value="ECO:0007669"/>
    <property type="project" value="TreeGrafter"/>
</dbReference>
<dbReference type="GO" id="GO:0003677">
    <property type="term" value="F:DNA binding"/>
    <property type="evidence" value="ECO:0007669"/>
    <property type="project" value="UniProtKB-KW"/>
</dbReference>
<evidence type="ECO:0000256" key="1">
    <source>
        <dbReference type="ARBA" id="ARBA00023015"/>
    </source>
</evidence>
<dbReference type="Gene3D" id="1.10.10.10">
    <property type="entry name" value="Winged helix-like DNA-binding domain superfamily/Winged helix DNA-binding domain"/>
    <property type="match status" value="1"/>
</dbReference>
<dbReference type="KEGG" id="rta:Rta_14220"/>
<keyword evidence="1" id="KW-0805">Transcription regulation</keyword>
<dbReference type="PROSITE" id="PS51078">
    <property type="entry name" value="ICLR_ED"/>
    <property type="match status" value="1"/>
</dbReference>
<dbReference type="PANTHER" id="PTHR30136">
    <property type="entry name" value="HELIX-TURN-HELIX TRANSCRIPTIONAL REGULATOR, ICLR FAMILY"/>
    <property type="match status" value="1"/>
</dbReference>
<dbReference type="SMART" id="SM00346">
    <property type="entry name" value="HTH_ICLR"/>
    <property type="match status" value="1"/>
</dbReference>
<dbReference type="HOGENOM" id="CLU_062618_3_0_4"/>
<dbReference type="Proteomes" id="UP000008385">
    <property type="component" value="Chromosome"/>
</dbReference>
<dbReference type="RefSeq" id="WP_013900742.1">
    <property type="nucleotide sequence ID" value="NC_015677.1"/>
</dbReference>
<evidence type="ECO:0000313" key="6">
    <source>
        <dbReference type="EMBL" id="AEG92509.1"/>
    </source>
</evidence>
<feature type="domain" description="HTH iclR-type" evidence="4">
    <location>
        <begin position="27"/>
        <end position="89"/>
    </location>
</feature>
<dbReference type="eggNOG" id="COG1414">
    <property type="taxonomic scope" value="Bacteria"/>
</dbReference>
<dbReference type="OrthoDB" id="8994386at2"/>
<evidence type="ECO:0000259" key="5">
    <source>
        <dbReference type="PROSITE" id="PS51078"/>
    </source>
</evidence>
<gene>
    <name evidence="6" type="ordered locus">Rta_14220</name>
</gene>
<evidence type="ECO:0000256" key="2">
    <source>
        <dbReference type="ARBA" id="ARBA00023125"/>
    </source>
</evidence>
<sequence length="291" mass="31523">MNGPEPTPPDKVALTRVAPDMPYGKAVGSLHRSLEVLELFAVEQRALTVGEVAQQLGYPQSSTSVLLHNLSELGYLQHDRHARTFLPTLRVSFLGMWLHQRVLAQGNLLDFMEMLASRSGHVAMLAMQNGIHAQYIHIVSARTSRVGLKPGLLRPICRSAVGKVLLSTMADDEILRIVRNVNATDVSFPQPVDGKALLKEVAECRRTGFAFSVDAVTPGSSVIAARVPVDVGGQPLAVGIGVHTWQRQELQDTVMALLREALGTYFPPGSGETGRPRIQPPQAGYAVVKTS</sequence>
<dbReference type="InterPro" id="IPR036388">
    <property type="entry name" value="WH-like_DNA-bd_sf"/>
</dbReference>
<reference evidence="7" key="1">
    <citation type="submission" date="2006-01" db="EMBL/GenBank/DDBJ databases">
        <title>Genome of the cyst-dividing bacterium Ramlibacter tataouinensis.</title>
        <authorList>
            <person name="Barakat M."/>
            <person name="Ortet P."/>
            <person name="De Luca G."/>
            <person name="Jourlin-Castelli C."/>
            <person name="Ansaldi M."/>
            <person name="Py B."/>
            <person name="Fichant G."/>
            <person name="Coutinho P."/>
            <person name="Voulhoux R."/>
            <person name="Bastien O."/>
            <person name="Roy S."/>
            <person name="Marechal E."/>
            <person name="Henrissat B."/>
            <person name="Quentin Y."/>
            <person name="Noirot P."/>
            <person name="Filloux A."/>
            <person name="Mejean V."/>
            <person name="DuBow M."/>
            <person name="Barras F."/>
            <person name="Heulin T."/>
        </authorList>
    </citation>
    <scope>NUCLEOTIDE SEQUENCE [LARGE SCALE GENOMIC DNA]</scope>
    <source>
        <strain evidence="7">ATCC BAA-407 / DSM 14655 / LMG 21543 / TTB310</strain>
    </source>
</reference>
<evidence type="ECO:0000313" key="7">
    <source>
        <dbReference type="Proteomes" id="UP000008385"/>
    </source>
</evidence>
<dbReference type="SUPFAM" id="SSF46785">
    <property type="entry name" value="Winged helix' DNA-binding domain"/>
    <property type="match status" value="1"/>
</dbReference>
<dbReference type="Pfam" id="PF09339">
    <property type="entry name" value="HTH_IclR"/>
    <property type="match status" value="1"/>
</dbReference>
<dbReference type="InterPro" id="IPR014757">
    <property type="entry name" value="Tscrpt_reg_IclR_C"/>
</dbReference>
<dbReference type="EMBL" id="CP000245">
    <property type="protein sequence ID" value="AEG92509.1"/>
    <property type="molecule type" value="Genomic_DNA"/>
</dbReference>
<dbReference type="Pfam" id="PF01614">
    <property type="entry name" value="IclR_C"/>
    <property type="match status" value="1"/>
</dbReference>
<dbReference type="InterPro" id="IPR029016">
    <property type="entry name" value="GAF-like_dom_sf"/>
</dbReference>
<proteinExistence type="predicted"/>
<dbReference type="STRING" id="365046.Rta_14220"/>
<dbReference type="PANTHER" id="PTHR30136:SF35">
    <property type="entry name" value="HTH-TYPE TRANSCRIPTIONAL REGULATOR RV1719"/>
    <property type="match status" value="1"/>
</dbReference>
<accession>F5Y444</accession>
<dbReference type="SUPFAM" id="SSF55781">
    <property type="entry name" value="GAF domain-like"/>
    <property type="match status" value="1"/>
</dbReference>
<evidence type="ECO:0000256" key="3">
    <source>
        <dbReference type="ARBA" id="ARBA00023163"/>
    </source>
</evidence>
<protein>
    <submittedName>
        <fullName evidence="6">Transcriptional regulator, IclR family-like protein</fullName>
    </submittedName>
</protein>
<dbReference type="AlphaFoldDB" id="F5Y444"/>
<dbReference type="InterPro" id="IPR005471">
    <property type="entry name" value="Tscrpt_reg_IclR_N"/>
</dbReference>
<feature type="domain" description="IclR-ED" evidence="5">
    <location>
        <begin position="90"/>
        <end position="275"/>
    </location>
</feature>
<dbReference type="Gene3D" id="3.30.450.40">
    <property type="match status" value="1"/>
</dbReference>
<keyword evidence="7" id="KW-1185">Reference proteome</keyword>
<reference evidence="6 7" key="2">
    <citation type="journal article" date="2011" name="PLoS ONE">
        <title>The Cyst-Dividing Bacterium Ramlibacter tataouinensis TTB310 Genome Reveals a Well-Stocked Toolbox for Adaptation to a Desert Environment.</title>
        <authorList>
            <person name="De Luca G."/>
            <person name="Barakat M."/>
            <person name="Ortet P."/>
            <person name="Fochesato S."/>
            <person name="Jourlin-Castelli C."/>
            <person name="Ansaldi M."/>
            <person name="Py B."/>
            <person name="Fichant G."/>
            <person name="Coutinho P.M."/>
            <person name="Voulhoux R."/>
            <person name="Bastien O."/>
            <person name="Marechal E."/>
            <person name="Henrissat B."/>
            <person name="Quentin Y."/>
            <person name="Noirot P."/>
            <person name="Filloux A."/>
            <person name="Mejean V."/>
            <person name="Dubow M.S."/>
            <person name="Barras F."/>
            <person name="Barbe V."/>
            <person name="Weissenbach J."/>
            <person name="Mihalcescu I."/>
            <person name="Vermeglio A."/>
            <person name="Achouak W."/>
            <person name="Heulin T."/>
        </authorList>
    </citation>
    <scope>NUCLEOTIDE SEQUENCE [LARGE SCALE GENOMIC DNA]</scope>
    <source>
        <strain evidence="7">ATCC BAA-407 / DSM 14655 / LMG 21543 / TTB310</strain>
    </source>
</reference>
<dbReference type="GO" id="GO:0003700">
    <property type="term" value="F:DNA-binding transcription factor activity"/>
    <property type="evidence" value="ECO:0007669"/>
    <property type="project" value="TreeGrafter"/>
</dbReference>
<dbReference type="PATRIC" id="fig|365046.3.peg.1450"/>
<dbReference type="PROSITE" id="PS51077">
    <property type="entry name" value="HTH_ICLR"/>
    <property type="match status" value="1"/>
</dbReference>
<name>F5Y444_RAMTT</name>
<evidence type="ECO:0000259" key="4">
    <source>
        <dbReference type="PROSITE" id="PS51077"/>
    </source>
</evidence>
<keyword evidence="3" id="KW-0804">Transcription</keyword>
<keyword evidence="2" id="KW-0238">DNA-binding</keyword>
<organism evidence="6 7">
    <name type="scientific">Ramlibacter tataouinensis (strain ATCC BAA-407 / DSM 14655 / LMG 21543 / TTB310)</name>
    <dbReference type="NCBI Taxonomy" id="365046"/>
    <lineage>
        <taxon>Bacteria</taxon>
        <taxon>Pseudomonadati</taxon>
        <taxon>Pseudomonadota</taxon>
        <taxon>Betaproteobacteria</taxon>
        <taxon>Burkholderiales</taxon>
        <taxon>Comamonadaceae</taxon>
        <taxon>Ramlibacter</taxon>
    </lineage>
</organism>
<dbReference type="InterPro" id="IPR050707">
    <property type="entry name" value="HTH_MetabolicPath_Reg"/>
</dbReference>